<accession>A0A1H9VGW4</accession>
<dbReference type="AlphaFoldDB" id="A0A1H9VGW4"/>
<feature type="compositionally biased region" description="Low complexity" evidence="1">
    <location>
        <begin position="92"/>
        <end position="102"/>
    </location>
</feature>
<proteinExistence type="predicted"/>
<dbReference type="EMBL" id="FOFV01000018">
    <property type="protein sequence ID" value="SES20809.1"/>
    <property type="molecule type" value="Genomic_DNA"/>
</dbReference>
<name>A0A1H9VGW4_9PSEU</name>
<evidence type="ECO:0000313" key="2">
    <source>
        <dbReference type="EMBL" id="SES20809.1"/>
    </source>
</evidence>
<feature type="region of interest" description="Disordered" evidence="1">
    <location>
        <begin position="1"/>
        <end position="29"/>
    </location>
</feature>
<feature type="region of interest" description="Disordered" evidence="1">
    <location>
        <begin position="42"/>
        <end position="67"/>
    </location>
</feature>
<sequence length="112" mass="11356">MSYSDSTTEDVGQVVGTDGDDGAPGRGVTSVEAVDGRLAVTFSDGTRQDAGPLPAGPPGAPGRGVQRAEVVDCRWQVTYTDGTTEDAGNACTTETVTPSPTTGGLSLLPSRR</sequence>
<protein>
    <submittedName>
        <fullName evidence="2">Uncharacterized protein</fullName>
    </submittedName>
</protein>
<dbReference type="Proteomes" id="UP000199503">
    <property type="component" value="Unassembled WGS sequence"/>
</dbReference>
<gene>
    <name evidence="2" type="ORF">SAMN04488000_118106</name>
</gene>
<reference evidence="3" key="1">
    <citation type="submission" date="2016-10" db="EMBL/GenBank/DDBJ databases">
        <authorList>
            <person name="Varghese N."/>
            <person name="Submissions S."/>
        </authorList>
    </citation>
    <scope>NUCLEOTIDE SEQUENCE [LARGE SCALE GENOMIC DNA]</scope>
    <source>
        <strain evidence="3">DSM 44437</strain>
    </source>
</reference>
<keyword evidence="3" id="KW-1185">Reference proteome</keyword>
<organism evidence="2 3">
    <name type="scientific">Lentzea albida</name>
    <dbReference type="NCBI Taxonomy" id="65499"/>
    <lineage>
        <taxon>Bacteria</taxon>
        <taxon>Bacillati</taxon>
        <taxon>Actinomycetota</taxon>
        <taxon>Actinomycetes</taxon>
        <taxon>Pseudonocardiales</taxon>
        <taxon>Pseudonocardiaceae</taxon>
        <taxon>Lentzea</taxon>
    </lineage>
</organism>
<feature type="region of interest" description="Disordered" evidence="1">
    <location>
        <begin position="82"/>
        <end position="112"/>
    </location>
</feature>
<evidence type="ECO:0000313" key="3">
    <source>
        <dbReference type="Proteomes" id="UP000199503"/>
    </source>
</evidence>
<evidence type="ECO:0000256" key="1">
    <source>
        <dbReference type="SAM" id="MobiDB-lite"/>
    </source>
</evidence>
<dbReference type="STRING" id="65499.SAMN04488000_118106"/>